<evidence type="ECO:0000313" key="2">
    <source>
        <dbReference type="EMBL" id="BAL52990.1"/>
    </source>
</evidence>
<reference evidence="2" key="1">
    <citation type="journal article" date="2005" name="Environ. Microbiol.">
        <title>Genetic and functional properties of uncultivated thermophilic crenarchaeotes from a subsurface gold mine as revealed by analysis of genome fragments.</title>
        <authorList>
            <person name="Nunoura T."/>
            <person name="Hirayama H."/>
            <person name="Takami H."/>
            <person name="Oida H."/>
            <person name="Nishi S."/>
            <person name="Shimamura S."/>
            <person name="Suzuki Y."/>
            <person name="Inagaki F."/>
            <person name="Takai K."/>
            <person name="Nealson K.H."/>
            <person name="Horikoshi K."/>
        </authorList>
    </citation>
    <scope>NUCLEOTIDE SEQUENCE</scope>
</reference>
<dbReference type="AlphaFoldDB" id="H5SA04"/>
<reference evidence="2" key="2">
    <citation type="journal article" date="2012" name="PLoS ONE">
        <title>A Deeply Branching Thermophilic Bacterium with an Ancient Acetyl-CoA Pathway Dominates a Subsurface Ecosystem.</title>
        <authorList>
            <person name="Takami H."/>
            <person name="Noguchi H."/>
            <person name="Takaki Y."/>
            <person name="Uchiyama I."/>
            <person name="Toyoda A."/>
            <person name="Nishi S."/>
            <person name="Chee G.-J."/>
            <person name="Arai W."/>
            <person name="Nunoura T."/>
            <person name="Itoh T."/>
            <person name="Hattori M."/>
            <person name="Takai K."/>
        </authorList>
    </citation>
    <scope>NUCLEOTIDE SEQUENCE</scope>
</reference>
<dbReference type="InterPro" id="IPR035069">
    <property type="entry name" value="TTHA1013/TTHA0281-like"/>
</dbReference>
<gene>
    <name evidence="2" type="ORF">HGMM_F04A11C08</name>
</gene>
<dbReference type="SUPFAM" id="SSF143100">
    <property type="entry name" value="TTHA1013/TTHA0281-like"/>
    <property type="match status" value="1"/>
</dbReference>
<evidence type="ECO:0000259" key="1">
    <source>
        <dbReference type="Pfam" id="PF15919"/>
    </source>
</evidence>
<dbReference type="EMBL" id="AP011645">
    <property type="protein sequence ID" value="BAL52990.1"/>
    <property type="molecule type" value="Genomic_DNA"/>
</dbReference>
<dbReference type="InterPro" id="IPR051404">
    <property type="entry name" value="TA_system_antitoxin"/>
</dbReference>
<accession>H5SA04</accession>
<feature type="domain" description="HicB-like antitoxin of toxin-antitoxin system" evidence="1">
    <location>
        <begin position="24"/>
        <end position="89"/>
    </location>
</feature>
<protein>
    <submittedName>
        <fullName evidence="2">Hypothetical conserved protein</fullName>
    </submittedName>
</protein>
<dbReference type="InterPro" id="IPR031807">
    <property type="entry name" value="HicB-like"/>
</dbReference>
<dbReference type="Gene3D" id="3.30.160.250">
    <property type="match status" value="1"/>
</dbReference>
<sequence length="99" mass="11229">MKSKQPHKAISTKVGRKTYVFRVIIEEDPFDDGTMAYHVYVPALKGCRSWGYTIEEALHNIQEAVEVYLEDLKKHNEPIPEGPRELVTVFTEPVVAATA</sequence>
<organism evidence="2">
    <name type="scientific">uncultured Acetothermia bacterium</name>
    <dbReference type="NCBI Taxonomy" id="236499"/>
    <lineage>
        <taxon>Bacteria</taxon>
        <taxon>Candidatus Bipolaricaulota</taxon>
        <taxon>environmental samples</taxon>
    </lineage>
</organism>
<dbReference type="Pfam" id="PF15919">
    <property type="entry name" value="HicB_lk_antitox"/>
    <property type="match status" value="1"/>
</dbReference>
<proteinExistence type="predicted"/>
<dbReference type="PANTHER" id="PTHR34504:SF2">
    <property type="entry name" value="UPF0150 PROTEIN SSL0259"/>
    <property type="match status" value="1"/>
</dbReference>
<dbReference type="PANTHER" id="PTHR34504">
    <property type="entry name" value="ANTITOXIN HICB"/>
    <property type="match status" value="1"/>
</dbReference>
<name>H5SA04_9BACT</name>